<comment type="similarity">
    <text evidence="2">Belongs to the CDC37 family.</text>
</comment>
<dbReference type="Pfam" id="PF08564">
    <property type="entry name" value="CDC37_C"/>
    <property type="match status" value="1"/>
</dbReference>
<sequence>MGKLNYDKWSKLELSDDSDIEGHPNVDHASLVRWKQRDIHEKREQRKFKIAQYEQELKNNDALYPRLVSITEAVKQGGPPAYSSTVERLKSSPSPEAPGPGQKKYDEMILDALMSVWEECKKEGLDGKDDKLGDVLVAKLEDQKKQLLARQEFLKEEIEKEKEEQHKKITSEDIHEGFSSSSVNKAKDPEPISSSLSKPKSSTKQKTTTIETLNAPSSASQPTEKPPTGGDDADDEDEDVDLPKLTPELLAFSKIKRGNFEESYRYLQNHRGVYVEGADDALLVAAFDAESNGQSLYAKNCVNQALLIQYCQKLGADGPALFFKRAMQGHAAALSVFNKDVEDTYAHLKRRVEATREEMAAGEREQVQLVASDPSMTISFSVPDGPPPEELVLDDSIKDMDIEQVRRALQARWDIFNAFDPKLQAALKEGSLERVNKVLAKMDVAQAEEVVRLLSDSGIMDVADGGEVRDMTGKQAETETA</sequence>
<dbReference type="SMART" id="SM01069">
    <property type="entry name" value="CDC37_C"/>
    <property type="match status" value="1"/>
</dbReference>
<dbReference type="InterPro" id="IPR013874">
    <property type="entry name" value="Cdc37_Hsp90-bd"/>
</dbReference>
<dbReference type="InterPro" id="IPR013855">
    <property type="entry name" value="Cdc37_N_dom"/>
</dbReference>
<reference evidence="11 12" key="1">
    <citation type="journal article" date="2011" name="PLoS Pathog.">
        <title>Endophytic Life Strategies Decoded by Genome and Transcriptome Analyses of the Mutualistic Root Symbiont Piriformospora indica.</title>
        <authorList>
            <person name="Zuccaro A."/>
            <person name="Lahrmann U."/>
            <person name="Guldener U."/>
            <person name="Langen G."/>
            <person name="Pfiffi S."/>
            <person name="Biedenkopf D."/>
            <person name="Wong P."/>
            <person name="Samans B."/>
            <person name="Grimm C."/>
            <person name="Basiewicz M."/>
            <person name="Murat C."/>
            <person name="Martin F."/>
            <person name="Kogel K.H."/>
        </authorList>
    </citation>
    <scope>NUCLEOTIDE SEQUENCE [LARGE SCALE GENOMIC DNA]</scope>
    <source>
        <strain evidence="11 12">DSM 11827</strain>
    </source>
</reference>
<evidence type="ECO:0000256" key="2">
    <source>
        <dbReference type="ARBA" id="ARBA00006222"/>
    </source>
</evidence>
<feature type="compositionally biased region" description="Low complexity" evidence="7">
    <location>
        <begin position="193"/>
        <end position="209"/>
    </location>
</feature>
<feature type="coiled-coil region" evidence="6">
    <location>
        <begin position="338"/>
        <end position="365"/>
    </location>
</feature>
<dbReference type="Gene3D" id="1.20.58.610">
    <property type="entry name" value="Cdc37, Hsp90 binding domain"/>
    <property type="match status" value="1"/>
</dbReference>
<dbReference type="GO" id="GO:0050821">
    <property type="term" value="P:protein stabilization"/>
    <property type="evidence" value="ECO:0007669"/>
    <property type="project" value="TreeGrafter"/>
</dbReference>
<keyword evidence="3" id="KW-0963">Cytoplasm</keyword>
<dbReference type="InterPro" id="IPR013873">
    <property type="entry name" value="Cdc37_C"/>
</dbReference>
<evidence type="ECO:0000256" key="6">
    <source>
        <dbReference type="SAM" id="Coils"/>
    </source>
</evidence>
<dbReference type="InParanoid" id="G4THT6"/>
<dbReference type="OrthoDB" id="440202at2759"/>
<evidence type="ECO:0000256" key="1">
    <source>
        <dbReference type="ARBA" id="ARBA00004496"/>
    </source>
</evidence>
<dbReference type="HOGENOM" id="CLU_033261_0_0_1"/>
<dbReference type="GO" id="GO:0031072">
    <property type="term" value="F:heat shock protein binding"/>
    <property type="evidence" value="ECO:0007669"/>
    <property type="project" value="TreeGrafter"/>
</dbReference>
<comment type="subcellular location">
    <subcellularLocation>
        <location evidence="1">Cytoplasm</location>
    </subcellularLocation>
</comment>
<keyword evidence="12" id="KW-1185">Reference proteome</keyword>
<name>G4THT6_SERID</name>
<feature type="domain" description="Cdc37 Hsp90 binding" evidence="9">
    <location>
        <begin position="184"/>
        <end position="366"/>
    </location>
</feature>
<dbReference type="AlphaFoldDB" id="G4THT6"/>
<evidence type="ECO:0000256" key="5">
    <source>
        <dbReference type="ARBA" id="ARBA00031396"/>
    </source>
</evidence>
<feature type="domain" description="Cdc37 C-terminal" evidence="8">
    <location>
        <begin position="380"/>
        <end position="481"/>
    </location>
</feature>
<evidence type="ECO:0000259" key="9">
    <source>
        <dbReference type="SMART" id="SM01070"/>
    </source>
</evidence>
<evidence type="ECO:0000259" key="8">
    <source>
        <dbReference type="SMART" id="SM01069"/>
    </source>
</evidence>
<dbReference type="GO" id="GO:0019901">
    <property type="term" value="F:protein kinase binding"/>
    <property type="evidence" value="ECO:0007669"/>
    <property type="project" value="InterPro"/>
</dbReference>
<organism evidence="11 12">
    <name type="scientific">Serendipita indica (strain DSM 11827)</name>
    <name type="common">Root endophyte fungus</name>
    <name type="synonym">Piriformospora indica</name>
    <dbReference type="NCBI Taxonomy" id="1109443"/>
    <lineage>
        <taxon>Eukaryota</taxon>
        <taxon>Fungi</taxon>
        <taxon>Dikarya</taxon>
        <taxon>Basidiomycota</taxon>
        <taxon>Agaricomycotina</taxon>
        <taxon>Agaricomycetes</taxon>
        <taxon>Sebacinales</taxon>
        <taxon>Serendipitaceae</taxon>
        <taxon>Serendipita</taxon>
    </lineage>
</organism>
<dbReference type="GO" id="GO:0051082">
    <property type="term" value="F:unfolded protein binding"/>
    <property type="evidence" value="ECO:0007669"/>
    <property type="project" value="TreeGrafter"/>
</dbReference>
<evidence type="ECO:0000256" key="4">
    <source>
        <dbReference type="ARBA" id="ARBA00023186"/>
    </source>
</evidence>
<feature type="domain" description="Cdc37 N-terminal" evidence="10">
    <location>
        <begin position="3"/>
        <end position="181"/>
    </location>
</feature>
<dbReference type="PANTHER" id="PTHR12800:SF4">
    <property type="entry name" value="HSP90 CO-CHAPERONE CDC37"/>
    <property type="match status" value="1"/>
</dbReference>
<dbReference type="GO" id="GO:0005737">
    <property type="term" value="C:cytoplasm"/>
    <property type="evidence" value="ECO:0007669"/>
    <property type="project" value="UniProtKB-SubCell"/>
</dbReference>
<evidence type="ECO:0000256" key="7">
    <source>
        <dbReference type="SAM" id="MobiDB-lite"/>
    </source>
</evidence>
<feature type="compositionally biased region" description="Acidic residues" evidence="7">
    <location>
        <begin position="231"/>
        <end position="240"/>
    </location>
</feature>
<keyword evidence="4" id="KW-0143">Chaperone</keyword>
<dbReference type="eggNOG" id="KOG2260">
    <property type="taxonomic scope" value="Eukaryota"/>
</dbReference>
<dbReference type="STRING" id="1109443.G4THT6"/>
<feature type="compositionally biased region" description="Basic and acidic residues" evidence="7">
    <location>
        <begin position="159"/>
        <end position="176"/>
    </location>
</feature>
<dbReference type="SMART" id="SM01070">
    <property type="entry name" value="CDC37_M"/>
    <property type="match status" value="1"/>
</dbReference>
<dbReference type="EMBL" id="CAFZ01000098">
    <property type="protein sequence ID" value="CCA70879.1"/>
    <property type="molecule type" value="Genomic_DNA"/>
</dbReference>
<protein>
    <recommendedName>
        <fullName evidence="5">Hsp90 chaperone protein kinase-targeting subunit</fullName>
    </recommendedName>
</protein>
<evidence type="ECO:0000259" key="10">
    <source>
        <dbReference type="SMART" id="SM01071"/>
    </source>
</evidence>
<evidence type="ECO:0000313" key="11">
    <source>
        <dbReference type="EMBL" id="CCA70879.1"/>
    </source>
</evidence>
<dbReference type="Proteomes" id="UP000007148">
    <property type="component" value="Unassembled WGS sequence"/>
</dbReference>
<dbReference type="Pfam" id="PF08565">
    <property type="entry name" value="CDC37_M"/>
    <property type="match status" value="1"/>
</dbReference>
<dbReference type="FunCoup" id="G4THT6">
    <property type="interactions" value="434"/>
</dbReference>
<comment type="caution">
    <text evidence="11">The sequence shown here is derived from an EMBL/GenBank/DDBJ whole genome shotgun (WGS) entry which is preliminary data.</text>
</comment>
<dbReference type="GO" id="GO:0006457">
    <property type="term" value="P:protein folding"/>
    <property type="evidence" value="ECO:0007669"/>
    <property type="project" value="TreeGrafter"/>
</dbReference>
<proteinExistence type="inferred from homology"/>
<feature type="compositionally biased region" description="Polar residues" evidence="7">
    <location>
        <begin position="82"/>
        <end position="94"/>
    </location>
</feature>
<dbReference type="InterPro" id="IPR004918">
    <property type="entry name" value="Cdc37"/>
</dbReference>
<evidence type="ECO:0000256" key="3">
    <source>
        <dbReference type="ARBA" id="ARBA00022490"/>
    </source>
</evidence>
<feature type="region of interest" description="Disordered" evidence="7">
    <location>
        <begin position="76"/>
        <end position="104"/>
    </location>
</feature>
<dbReference type="OMA" id="NYSKWDQ"/>
<dbReference type="SMART" id="SM01071">
    <property type="entry name" value="CDC37_N"/>
    <property type="match status" value="1"/>
</dbReference>
<dbReference type="PANTHER" id="PTHR12800">
    <property type="entry name" value="CDC37-RELATED"/>
    <property type="match status" value="1"/>
</dbReference>
<feature type="compositionally biased region" description="Polar residues" evidence="7">
    <location>
        <begin position="210"/>
        <end position="223"/>
    </location>
</feature>
<dbReference type="Pfam" id="PF03234">
    <property type="entry name" value="CDC37_N"/>
    <property type="match status" value="1"/>
</dbReference>
<feature type="region of interest" description="Disordered" evidence="7">
    <location>
        <begin position="159"/>
        <end position="240"/>
    </location>
</feature>
<dbReference type="InterPro" id="IPR038189">
    <property type="entry name" value="Cdc37_Hsp90-bd_sf"/>
</dbReference>
<evidence type="ECO:0000313" key="12">
    <source>
        <dbReference type="Proteomes" id="UP000007148"/>
    </source>
</evidence>
<dbReference type="SUPFAM" id="SSF101391">
    <property type="entry name" value="Hsp90 co-chaperone CDC37"/>
    <property type="match status" value="1"/>
</dbReference>
<gene>
    <name evidence="11" type="ORF">PIIN_04815</name>
</gene>
<accession>G4THT6</accession>
<keyword evidence="6" id="KW-0175">Coiled coil</keyword>
<dbReference type="GO" id="GO:0051087">
    <property type="term" value="F:protein-folding chaperone binding"/>
    <property type="evidence" value="ECO:0007669"/>
    <property type="project" value="TreeGrafter"/>
</dbReference>